<protein>
    <submittedName>
        <fullName evidence="1">Uncharacterized protein</fullName>
    </submittedName>
</protein>
<sequence length="203" mass="20626">MSACSTVNFDTNTTTEAQFDTVFATNNALTPAAVPIFGSATYEGEIQIDTISGTTQSGSIRGGLIMEASFSSTDPITATAGGFAGTVNGQRVTYSGQLSSDDAPGLLPLNQVLTSGFGPTAASTMFVSIGGTLRNDDTGVRNRLQAGFGPAQGSWLQGDFRGSNARVVTGEAQFNINPSGGVSAITGTANDAIVTGQFYGVAN</sequence>
<dbReference type="EMBL" id="AAMT01000002">
    <property type="protein sequence ID" value="EAQ14425.1"/>
    <property type="molecule type" value="Genomic_DNA"/>
</dbReference>
<reference evidence="1 2" key="1">
    <citation type="journal article" date="2010" name="J. Bacteriol.">
        <title>Genome sequences of Pelagibaca bermudensis HTCC2601T and Maritimibacter alkaliphilus HTCC2654T, the type strains of two marine Roseobacter genera.</title>
        <authorList>
            <person name="Thrash J.C."/>
            <person name="Cho J.C."/>
            <person name="Ferriera S."/>
            <person name="Johnson J."/>
            <person name="Vergin K.L."/>
            <person name="Giovannoni S.J."/>
        </authorList>
    </citation>
    <scope>NUCLEOTIDE SEQUENCE [LARGE SCALE GENOMIC DNA]</scope>
    <source>
        <strain evidence="1 2">HTCC2654</strain>
    </source>
</reference>
<keyword evidence="2" id="KW-1185">Reference proteome</keyword>
<dbReference type="HOGENOM" id="CLU_1347570_0_0_5"/>
<dbReference type="Proteomes" id="UP000002931">
    <property type="component" value="Unassembled WGS sequence"/>
</dbReference>
<dbReference type="AlphaFoldDB" id="A3VBU2"/>
<comment type="caution">
    <text evidence="1">The sequence shown here is derived from an EMBL/GenBank/DDBJ whole genome shotgun (WGS) entry which is preliminary data.</text>
</comment>
<gene>
    <name evidence="1" type="ORF">RB2654_17186</name>
</gene>
<accession>A3VBU2</accession>
<evidence type="ECO:0000313" key="1">
    <source>
        <dbReference type="EMBL" id="EAQ14425.1"/>
    </source>
</evidence>
<organism evidence="1 2">
    <name type="scientific">Maritimibacter alkaliphilus HTCC2654</name>
    <dbReference type="NCBI Taxonomy" id="314271"/>
    <lineage>
        <taxon>Bacteria</taxon>
        <taxon>Pseudomonadati</taxon>
        <taxon>Pseudomonadota</taxon>
        <taxon>Alphaproteobacteria</taxon>
        <taxon>Rhodobacterales</taxon>
        <taxon>Roseobacteraceae</taxon>
        <taxon>Maritimibacter</taxon>
    </lineage>
</organism>
<name>A3VBU2_9RHOB</name>
<evidence type="ECO:0000313" key="2">
    <source>
        <dbReference type="Proteomes" id="UP000002931"/>
    </source>
</evidence>
<proteinExistence type="predicted"/>